<evidence type="ECO:0000313" key="4">
    <source>
        <dbReference type="Proteomes" id="UP001230951"/>
    </source>
</evidence>
<feature type="region of interest" description="Disordered" evidence="1">
    <location>
        <begin position="394"/>
        <end position="432"/>
    </location>
</feature>
<reference evidence="2 4" key="1">
    <citation type="submission" date="2023-07" db="EMBL/GenBank/DDBJ databases">
        <title>Sorghum-associated microbial communities from plants grown in Nebraska, USA.</title>
        <authorList>
            <person name="Schachtman D."/>
        </authorList>
    </citation>
    <scope>NUCLEOTIDE SEQUENCE</scope>
    <source>
        <strain evidence="2">DS1006</strain>
        <strain evidence="3 4">DS1016</strain>
    </source>
</reference>
<evidence type="ECO:0000313" key="2">
    <source>
        <dbReference type="EMBL" id="MDP9905569.1"/>
    </source>
</evidence>
<evidence type="ECO:0000313" key="5">
    <source>
        <dbReference type="Proteomes" id="UP001242995"/>
    </source>
</evidence>
<dbReference type="EMBL" id="JAUSRG010000006">
    <property type="protein sequence ID" value="MDP9905569.1"/>
    <property type="molecule type" value="Genomic_DNA"/>
</dbReference>
<sequence>MQSAVPTHSSLDKVVDLEMNTGVFPSTGAMLTFTLDQPLPNENTAFIASWDTRNLDWVPQASALSPDRKNVSTKLAHFSTYGLFDIVSNTIGKVVGARTTRPECKNPPPTWDDKSSPQFYDDINGPVLWCATSDPANPDNLEIRLKLNRGAAASFTTAIKPVWTQSDLWGGVTPETWATMVLSGPESLIPKQDTYFIQPTGEFTFRFNKSDLLNFWHSNLTKPLIEVDTTVPDVLAGLLYNEVSNDTSGVPALSFVTTIMAVTQCASDIYTSGGDLALSSTSVKSVVSELPALMGTLSSCLAAQSDSVAQAAAKYWATRNPASTITEIEKKAHFAAKGILVWAQIYAAVQVLAPVADALTDLLLDPIARQFEFQPSDAALKAFLGPAPADLGSVDAPPMCTRPGGQLVNGQQPIPQAPGGPSPGSTALQKNGDGTYLRAVGDSSTKTQGLTALVFQCNKGGVAWPATLAFYSNYGQHLQLAGWFDLSDIDHKEHSDVDAISFEDQALRVSWRTNADGEPGACVVVHKTGRLSTKPIPGVIPSLSLTPEDVHIVSQDTCSVAGQ</sequence>
<proteinExistence type="predicted"/>
<dbReference type="Proteomes" id="UP001230951">
    <property type="component" value="Unassembled WGS sequence"/>
</dbReference>
<keyword evidence="4" id="KW-1185">Reference proteome</keyword>
<protein>
    <submittedName>
        <fullName evidence="2">Uncharacterized protein</fullName>
    </submittedName>
</protein>
<dbReference type="AlphaFoldDB" id="A0AAW8DG13"/>
<evidence type="ECO:0000256" key="1">
    <source>
        <dbReference type="SAM" id="MobiDB-lite"/>
    </source>
</evidence>
<accession>A0AAW8DG13</accession>
<organism evidence="2 5">
    <name type="scientific">Arthrobacter bambusae</name>
    <dbReference type="NCBI Taxonomy" id="1338426"/>
    <lineage>
        <taxon>Bacteria</taxon>
        <taxon>Bacillati</taxon>
        <taxon>Actinomycetota</taxon>
        <taxon>Actinomycetes</taxon>
        <taxon>Micrococcales</taxon>
        <taxon>Micrococcaceae</taxon>
        <taxon>Arthrobacter</taxon>
    </lineage>
</organism>
<dbReference type="RefSeq" id="WP_306961684.1">
    <property type="nucleotide sequence ID" value="NZ_JAUSRG010000006.1"/>
</dbReference>
<dbReference type="EMBL" id="JAUSTF010000001">
    <property type="protein sequence ID" value="MDQ0178691.1"/>
    <property type="molecule type" value="Genomic_DNA"/>
</dbReference>
<dbReference type="Proteomes" id="UP001242995">
    <property type="component" value="Unassembled WGS sequence"/>
</dbReference>
<comment type="caution">
    <text evidence="2">The sequence shown here is derived from an EMBL/GenBank/DDBJ whole genome shotgun (WGS) entry which is preliminary data.</text>
</comment>
<gene>
    <name evidence="2" type="ORF">J2S90_002540</name>
    <name evidence="3" type="ORF">J2S93_000098</name>
</gene>
<evidence type="ECO:0000313" key="3">
    <source>
        <dbReference type="EMBL" id="MDQ0178691.1"/>
    </source>
</evidence>
<name>A0AAW8DG13_9MICC</name>